<dbReference type="PANTHER" id="PTHR37258">
    <property type="entry name" value="FANTOM PROTEIN"/>
    <property type="match status" value="1"/>
</dbReference>
<protein>
    <submittedName>
        <fullName evidence="2">Uncharacterized protein</fullName>
    </submittedName>
</protein>
<dbReference type="PANTHER" id="PTHR37258:SF1">
    <property type="entry name" value="FANTOM PROTEIN"/>
    <property type="match status" value="1"/>
</dbReference>
<feature type="compositionally biased region" description="Basic and acidic residues" evidence="1">
    <location>
        <begin position="120"/>
        <end position="132"/>
    </location>
</feature>
<evidence type="ECO:0000313" key="3">
    <source>
        <dbReference type="Proteomes" id="UP000541444"/>
    </source>
</evidence>
<evidence type="ECO:0000313" key="2">
    <source>
        <dbReference type="EMBL" id="KAF6159618.1"/>
    </source>
</evidence>
<feature type="region of interest" description="Disordered" evidence="1">
    <location>
        <begin position="112"/>
        <end position="132"/>
    </location>
</feature>
<evidence type="ECO:0000256" key="1">
    <source>
        <dbReference type="SAM" id="MobiDB-lite"/>
    </source>
</evidence>
<dbReference type="EMBL" id="JACGCM010001189">
    <property type="protein sequence ID" value="KAF6159618.1"/>
    <property type="molecule type" value="Genomic_DNA"/>
</dbReference>
<accession>A0A7J7MY59</accession>
<dbReference type="AlphaFoldDB" id="A0A7J7MY59"/>
<comment type="caution">
    <text evidence="2">The sequence shown here is derived from an EMBL/GenBank/DDBJ whole genome shotgun (WGS) entry which is preliminary data.</text>
</comment>
<keyword evidence="3" id="KW-1185">Reference proteome</keyword>
<gene>
    <name evidence="2" type="ORF">GIB67_034580</name>
</gene>
<feature type="region of interest" description="Disordered" evidence="1">
    <location>
        <begin position="1"/>
        <end position="54"/>
    </location>
</feature>
<dbReference type="Proteomes" id="UP000541444">
    <property type="component" value="Unassembled WGS sequence"/>
</dbReference>
<dbReference type="OrthoDB" id="684590at2759"/>
<organism evidence="2 3">
    <name type="scientific">Kingdonia uniflora</name>
    <dbReference type="NCBI Taxonomy" id="39325"/>
    <lineage>
        <taxon>Eukaryota</taxon>
        <taxon>Viridiplantae</taxon>
        <taxon>Streptophyta</taxon>
        <taxon>Embryophyta</taxon>
        <taxon>Tracheophyta</taxon>
        <taxon>Spermatophyta</taxon>
        <taxon>Magnoliopsida</taxon>
        <taxon>Ranunculales</taxon>
        <taxon>Circaeasteraceae</taxon>
        <taxon>Kingdonia</taxon>
    </lineage>
</organism>
<sequence>MGDSTQCWVDEKKKPRKQSNPKPFGVSSGVGVEEAIEEGKGVEEEEEYTSTSGWKTDKVIYRKGNVWRVREETTVSRKVSWGRDKRKASQLDKESGVIKKKKKKKWKLLLSSPPSTSKEVGGREEHVVLLTEDSPRNDDTRKIYKAPPEILGKISKKRHPFSRLPRKLVQRHSSLLDIQDALTMKKI</sequence>
<reference evidence="2 3" key="1">
    <citation type="journal article" date="2020" name="IScience">
        <title>Genome Sequencing of the Endangered Kingdonia uniflora (Circaeasteraceae, Ranunculales) Reveals Potential Mechanisms of Evolutionary Specialization.</title>
        <authorList>
            <person name="Sun Y."/>
            <person name="Deng T."/>
            <person name="Zhang A."/>
            <person name="Moore M.J."/>
            <person name="Landis J.B."/>
            <person name="Lin N."/>
            <person name="Zhang H."/>
            <person name="Zhang X."/>
            <person name="Huang J."/>
            <person name="Zhang X."/>
            <person name="Sun H."/>
            <person name="Wang H."/>
        </authorList>
    </citation>
    <scope>NUCLEOTIDE SEQUENCE [LARGE SCALE GENOMIC DNA]</scope>
    <source>
        <strain evidence="2">TB1705</strain>
        <tissue evidence="2">Leaf</tissue>
    </source>
</reference>
<name>A0A7J7MY59_9MAGN</name>
<proteinExistence type="predicted"/>